<dbReference type="PANTHER" id="PTHR31464:SF7">
    <property type="entry name" value="DUF4781 DOMAIN-CONTAINING PROTEIN"/>
    <property type="match status" value="1"/>
</dbReference>
<keyword evidence="2" id="KW-1185">Reference proteome</keyword>
<feature type="non-terminal residue" evidence="1">
    <location>
        <position position="143"/>
    </location>
</feature>
<dbReference type="InterPro" id="IPR007767">
    <property type="entry name" value="DUF684"/>
</dbReference>
<dbReference type="Pfam" id="PF05075">
    <property type="entry name" value="DUF684"/>
    <property type="match status" value="1"/>
</dbReference>
<gene>
    <name evidence="1" type="ORF">PMAYCL1PPCAC_21787</name>
</gene>
<dbReference type="EMBL" id="BTRK01000005">
    <property type="protein sequence ID" value="GMR51592.1"/>
    <property type="molecule type" value="Genomic_DNA"/>
</dbReference>
<evidence type="ECO:0000313" key="1">
    <source>
        <dbReference type="EMBL" id="GMR51592.1"/>
    </source>
</evidence>
<name>A0AAN5CX04_9BILA</name>
<sequence length="143" mass="16942">KFIVPAETQFKFLRDVIKYRTRESVELFKKHYEKNHPIFSIVEISKRLRHHNVTNPIEGAMRADPLQTKETFDRWTTCISNLYTTMHMSYLFYEGLNGRHVAESDQVFDTLAEVTETLSSFISSYKTDYWPHTVERVMQNTAD</sequence>
<feature type="non-terminal residue" evidence="1">
    <location>
        <position position="1"/>
    </location>
</feature>
<dbReference type="Proteomes" id="UP001328107">
    <property type="component" value="Unassembled WGS sequence"/>
</dbReference>
<reference evidence="2" key="1">
    <citation type="submission" date="2022-10" db="EMBL/GenBank/DDBJ databases">
        <title>Genome assembly of Pristionchus species.</title>
        <authorList>
            <person name="Yoshida K."/>
            <person name="Sommer R.J."/>
        </authorList>
    </citation>
    <scope>NUCLEOTIDE SEQUENCE [LARGE SCALE GENOMIC DNA]</scope>
    <source>
        <strain evidence="2">RS5460</strain>
    </source>
</reference>
<comment type="caution">
    <text evidence="1">The sequence shown here is derived from an EMBL/GenBank/DDBJ whole genome shotgun (WGS) entry which is preliminary data.</text>
</comment>
<organism evidence="1 2">
    <name type="scientific">Pristionchus mayeri</name>
    <dbReference type="NCBI Taxonomy" id="1317129"/>
    <lineage>
        <taxon>Eukaryota</taxon>
        <taxon>Metazoa</taxon>
        <taxon>Ecdysozoa</taxon>
        <taxon>Nematoda</taxon>
        <taxon>Chromadorea</taxon>
        <taxon>Rhabditida</taxon>
        <taxon>Rhabditina</taxon>
        <taxon>Diplogasteromorpha</taxon>
        <taxon>Diplogasteroidea</taxon>
        <taxon>Neodiplogasteridae</taxon>
        <taxon>Pristionchus</taxon>
    </lineage>
</organism>
<accession>A0AAN5CX04</accession>
<dbReference type="AlphaFoldDB" id="A0AAN5CX04"/>
<evidence type="ECO:0000313" key="2">
    <source>
        <dbReference type="Proteomes" id="UP001328107"/>
    </source>
</evidence>
<proteinExistence type="predicted"/>
<dbReference type="PANTHER" id="PTHR31464">
    <property type="entry name" value="PROTEIN CBG01266"/>
    <property type="match status" value="1"/>
</dbReference>
<protein>
    <submittedName>
        <fullName evidence="1">Uncharacterized protein</fullName>
    </submittedName>
</protein>